<evidence type="ECO:0000256" key="2">
    <source>
        <dbReference type="ARBA" id="ARBA00008180"/>
    </source>
</evidence>
<dbReference type="InterPro" id="IPR048361">
    <property type="entry name" value="Vps52_C"/>
</dbReference>
<accession>A0A830B9W8</accession>
<evidence type="ECO:0000256" key="5">
    <source>
        <dbReference type="ARBA" id="ARBA00023034"/>
    </source>
</evidence>
<dbReference type="InterPro" id="IPR007258">
    <property type="entry name" value="Vps52"/>
</dbReference>
<dbReference type="PANTHER" id="PTHR14190:SF7">
    <property type="entry name" value="VACUOLAR PROTEIN SORTING-ASSOCIATED PROTEIN 52 HOMOLOG"/>
    <property type="match status" value="1"/>
</dbReference>
<dbReference type="GO" id="GO:0015031">
    <property type="term" value="P:protein transport"/>
    <property type="evidence" value="ECO:0007669"/>
    <property type="project" value="UniProtKB-KW"/>
</dbReference>
<dbReference type="PANTHER" id="PTHR14190">
    <property type="entry name" value="SUPPRESSOR OF ACTIN MUTATIONS 2/VACUOLAR PROTEIN SORTING 52"/>
    <property type="match status" value="1"/>
</dbReference>
<reference evidence="8" key="1">
    <citation type="submission" date="2020-07" db="EMBL/GenBank/DDBJ databases">
        <title>Ethylene signaling mediates host invasion by parasitic plants.</title>
        <authorList>
            <person name="Yoshida S."/>
        </authorList>
    </citation>
    <scope>NUCLEOTIDE SEQUENCE</scope>
    <source>
        <strain evidence="8">Okayama</strain>
    </source>
</reference>
<dbReference type="EMBL" id="BMAC01000028">
    <property type="protein sequence ID" value="GFP81253.1"/>
    <property type="molecule type" value="Genomic_DNA"/>
</dbReference>
<protein>
    <submittedName>
        <fullName evidence="8">Vacuolar protein sorting-associated protein 52 a</fullName>
    </submittedName>
</protein>
<feature type="domain" description="Vps52 C-terminal" evidence="7">
    <location>
        <begin position="295"/>
        <end position="474"/>
    </location>
</feature>
<keyword evidence="9" id="KW-1185">Reference proteome</keyword>
<dbReference type="Pfam" id="PF04129">
    <property type="entry name" value="Vps52_CC"/>
    <property type="match status" value="1"/>
</dbReference>
<evidence type="ECO:0000313" key="8">
    <source>
        <dbReference type="EMBL" id="GFP81253.1"/>
    </source>
</evidence>
<dbReference type="GO" id="GO:0006896">
    <property type="term" value="P:Golgi to vacuole transport"/>
    <property type="evidence" value="ECO:0007669"/>
    <property type="project" value="TreeGrafter"/>
</dbReference>
<evidence type="ECO:0000256" key="3">
    <source>
        <dbReference type="ARBA" id="ARBA00022448"/>
    </source>
</evidence>
<keyword evidence="4" id="KW-0653">Protein transport</keyword>
<evidence type="ECO:0000259" key="6">
    <source>
        <dbReference type="Pfam" id="PF04129"/>
    </source>
</evidence>
<proteinExistence type="inferred from homology"/>
<dbReference type="InterPro" id="IPR048319">
    <property type="entry name" value="Vps52_CC"/>
</dbReference>
<keyword evidence="3" id="KW-0813">Transport</keyword>
<evidence type="ECO:0000313" key="9">
    <source>
        <dbReference type="Proteomes" id="UP000653305"/>
    </source>
</evidence>
<dbReference type="GO" id="GO:0032456">
    <property type="term" value="P:endocytic recycling"/>
    <property type="evidence" value="ECO:0007669"/>
    <property type="project" value="TreeGrafter"/>
</dbReference>
<dbReference type="OrthoDB" id="19482at2759"/>
<sequence>MGAKADAVEHPQQDTTSDSVDALLEVETNGGQRHVLDLGAFVGELNVEDDEHSDAISLEGLEQELQDCKTDDVVSMILSKGTKLRDYTKDVENNLRQIELDSIEDYIKESDNLVSLHDQIHDCDTILSQMEKLLSGFQVEIGSISSDIKILQEKSLDMGLKLKNRKAAESKLAKFVEDIIVPPRMIDIIVDGEVNEEYMRTLEILSKKLKFVEADAMVKTSKALSDVQPELEKLRQKAVSKVFDFMVQKLNALRKPKTNVQILQQSVLLKYKYVILFLKDHGKEVYVDVRAAYIDTMNKVLSTKIRAYIQALEKLQLDIATSSDLIGVDTRSTSLFLRGREPLKNRSAVFALGERITILKEIDESALIPHIAEASSKRYPYEVLFRSLHKLLMDTAASEYLFCDEFFGEQSMFYDIFAGPFAVIDEHLNTILPNCFDAIGLMLMIRIIYQHQLVMSRRRIPCLDSYLDKNGLSIYLVVVTNYHLSTCQNILKQLRFFRNGEGIRNLVFNVPATDVNISLWPRFKMVFDLHLNSLRNANVRTLWEDDVHPHYVMRRYAEFTASLIQLNVDYGDGQLELNLERLRMAIDDLLVKLAKLFQKPKSQTVFLINNYDMTIAVLKEAVPEGGKIQMHFEELLKSNTSIYVEELLVEHFSDLIKFVKTRASEDSVSGSEHPITVTEVEPIVKDFGSRWKAAIELMHNDVITSFSNFLCGMEILRAALTQLLLYYTRLSDCMKRIAGASALNKDLVSISSIMF</sequence>
<dbReference type="Pfam" id="PF20655">
    <property type="entry name" value="Vps52_C"/>
    <property type="match status" value="2"/>
</dbReference>
<evidence type="ECO:0000256" key="1">
    <source>
        <dbReference type="ARBA" id="ARBA00004601"/>
    </source>
</evidence>
<comment type="similarity">
    <text evidence="2">Belongs to the VPS52 family.</text>
</comment>
<dbReference type="GO" id="GO:0042147">
    <property type="term" value="P:retrograde transport, endosome to Golgi"/>
    <property type="evidence" value="ECO:0007669"/>
    <property type="project" value="TreeGrafter"/>
</dbReference>
<gene>
    <name evidence="8" type="ORF">PHJA_000268600</name>
</gene>
<evidence type="ECO:0000259" key="7">
    <source>
        <dbReference type="Pfam" id="PF20655"/>
    </source>
</evidence>
<dbReference type="GO" id="GO:0000938">
    <property type="term" value="C:GARP complex"/>
    <property type="evidence" value="ECO:0007669"/>
    <property type="project" value="TreeGrafter"/>
</dbReference>
<comment type="caution">
    <text evidence="8">The sequence shown here is derived from an EMBL/GenBank/DDBJ whole genome shotgun (WGS) entry which is preliminary data.</text>
</comment>
<dbReference type="GO" id="GO:0005829">
    <property type="term" value="C:cytosol"/>
    <property type="evidence" value="ECO:0007669"/>
    <property type="project" value="GOC"/>
</dbReference>
<feature type="domain" description="Vps52 C-terminal" evidence="7">
    <location>
        <begin position="514"/>
        <end position="643"/>
    </location>
</feature>
<comment type="subcellular location">
    <subcellularLocation>
        <location evidence="1">Golgi apparatus</location>
        <location evidence="1">trans-Golgi network</location>
    </subcellularLocation>
</comment>
<dbReference type="AlphaFoldDB" id="A0A830B9W8"/>
<evidence type="ECO:0000256" key="4">
    <source>
        <dbReference type="ARBA" id="ARBA00022927"/>
    </source>
</evidence>
<feature type="domain" description="Vps52 coiled-coil" evidence="6">
    <location>
        <begin position="105"/>
        <end position="278"/>
    </location>
</feature>
<dbReference type="Proteomes" id="UP000653305">
    <property type="component" value="Unassembled WGS sequence"/>
</dbReference>
<keyword evidence="5" id="KW-0333">Golgi apparatus</keyword>
<dbReference type="GO" id="GO:0019905">
    <property type="term" value="F:syntaxin binding"/>
    <property type="evidence" value="ECO:0007669"/>
    <property type="project" value="TreeGrafter"/>
</dbReference>
<name>A0A830B9W8_9LAMI</name>
<organism evidence="8 9">
    <name type="scientific">Phtheirospermum japonicum</name>
    <dbReference type="NCBI Taxonomy" id="374723"/>
    <lineage>
        <taxon>Eukaryota</taxon>
        <taxon>Viridiplantae</taxon>
        <taxon>Streptophyta</taxon>
        <taxon>Embryophyta</taxon>
        <taxon>Tracheophyta</taxon>
        <taxon>Spermatophyta</taxon>
        <taxon>Magnoliopsida</taxon>
        <taxon>eudicotyledons</taxon>
        <taxon>Gunneridae</taxon>
        <taxon>Pentapetalae</taxon>
        <taxon>asterids</taxon>
        <taxon>lamiids</taxon>
        <taxon>Lamiales</taxon>
        <taxon>Orobanchaceae</taxon>
        <taxon>Orobanchaceae incertae sedis</taxon>
        <taxon>Phtheirospermum</taxon>
    </lineage>
</organism>